<dbReference type="PANTHER" id="PTHR42101">
    <property type="entry name" value="CHROMOSOME 16, WHOLE GENOME SHOTGUN SEQUENCE"/>
    <property type="match status" value="1"/>
</dbReference>
<organism evidence="3 4">
    <name type="scientific">Metarhizium humberi</name>
    <dbReference type="NCBI Taxonomy" id="2596975"/>
    <lineage>
        <taxon>Eukaryota</taxon>
        <taxon>Fungi</taxon>
        <taxon>Dikarya</taxon>
        <taxon>Ascomycota</taxon>
        <taxon>Pezizomycotina</taxon>
        <taxon>Sordariomycetes</taxon>
        <taxon>Hypocreomycetidae</taxon>
        <taxon>Hypocreales</taxon>
        <taxon>Clavicipitaceae</taxon>
        <taxon>Metarhizium</taxon>
    </lineage>
</organism>
<evidence type="ECO:0008006" key="5">
    <source>
        <dbReference type="Google" id="ProtNLM"/>
    </source>
</evidence>
<feature type="compositionally biased region" description="Polar residues" evidence="1">
    <location>
        <begin position="660"/>
        <end position="669"/>
    </location>
</feature>
<feature type="region of interest" description="Disordered" evidence="1">
    <location>
        <begin position="30"/>
        <end position="62"/>
    </location>
</feature>
<dbReference type="PANTHER" id="PTHR42101:SF1">
    <property type="entry name" value="LOW TEMPERATURE REQUIREMENT A"/>
    <property type="match status" value="1"/>
</dbReference>
<keyword evidence="4" id="KW-1185">Reference proteome</keyword>
<feature type="compositionally biased region" description="Basic and acidic residues" evidence="1">
    <location>
        <begin position="44"/>
        <end position="62"/>
    </location>
</feature>
<gene>
    <name evidence="3" type="ORF">MHUMG1_10395</name>
</gene>
<feature type="transmembrane region" description="Helical" evidence="2">
    <location>
        <begin position="593"/>
        <end position="614"/>
    </location>
</feature>
<dbReference type="Proteomes" id="UP000764110">
    <property type="component" value="Unassembled WGS sequence"/>
</dbReference>
<accession>A0A9P8S2J9</accession>
<evidence type="ECO:0000256" key="1">
    <source>
        <dbReference type="SAM" id="MobiDB-lite"/>
    </source>
</evidence>
<evidence type="ECO:0000256" key="2">
    <source>
        <dbReference type="SAM" id="Phobius"/>
    </source>
</evidence>
<evidence type="ECO:0000313" key="4">
    <source>
        <dbReference type="Proteomes" id="UP000764110"/>
    </source>
</evidence>
<evidence type="ECO:0000313" key="3">
    <source>
        <dbReference type="EMBL" id="KAH0591884.1"/>
    </source>
</evidence>
<name>A0A9P8S2J9_9HYPO</name>
<feature type="transmembrane region" description="Helical" evidence="2">
    <location>
        <begin position="473"/>
        <end position="493"/>
    </location>
</feature>
<comment type="caution">
    <text evidence="3">The sequence shown here is derived from an EMBL/GenBank/DDBJ whole genome shotgun (WGS) entry which is preliminary data.</text>
</comment>
<keyword evidence="2" id="KW-1133">Transmembrane helix</keyword>
<feature type="transmembrane region" description="Helical" evidence="2">
    <location>
        <begin position="217"/>
        <end position="238"/>
    </location>
</feature>
<keyword evidence="2" id="KW-0812">Transmembrane</keyword>
<keyword evidence="2" id="KW-0472">Membrane</keyword>
<feature type="transmembrane region" description="Helical" evidence="2">
    <location>
        <begin position="560"/>
        <end position="581"/>
    </location>
</feature>
<dbReference type="AlphaFoldDB" id="A0A9P8S2J9"/>
<sequence>MLEDDFDRQHHQHQHKKLRIFSSPLVRRTSRLSQRGPAHGGSWRRIEDGHDESNSEHHRHDQDYDLPQFHRYEEPTLLEIFYDLFFAANYNVFNDTQQVTGQTKFKASVGYFWSRCSMCDMSLIASLVSIGFLPVDIRQYAALLNNADAPARATRAIQLGVLVGFVVVAPKFNPKDQDLDTMRAMSLILCFSRACLAVEYASTLWHVRRYKKAHLPLYLQIGLHAAASAVYLGVTFRFTSEKQSRVYMTWYFIAGGEAILSLLLSNLSPVASLTKTHLMKRMTLLTVMIMGEGIQQLAKEVVTIVKNPTAWDPTTIGLVTAGTTTIYLVFLVYFDWLRDSFYLPRLRQQLWTSLHLPFHLALVLFMQGFTQYLLWSKITGQAERALDIADPFDDAKEMTSLKVRDSINASVQAFFQDYPPKILSTVETVNQALTNLTTISNSFWPLLVNGTVPSDLSSAPPGYEADLATTNDVFLTLIIAMYNALFGAFGINLDEDVSHKYPTAAKEVKDGGYQVLIYSKTWERYSLVFAYGYIAAGCTIVLMVLLTIIARTTPFKPWPIARLAIILLLGLGTGLVATLWYDEEKLGVFLRTAWVLPTITFVWAAIFILTHLNGQGIKRNRDRLRRRKAGGSLRDEADVAMTPSSQWSHGHKESTAYRGSETQSPSQALYHSVGGGRNDGQPTLNYRGAYRV</sequence>
<dbReference type="EMBL" id="JACEFI010000043">
    <property type="protein sequence ID" value="KAH0591884.1"/>
    <property type="molecule type" value="Genomic_DNA"/>
</dbReference>
<feature type="transmembrane region" description="Helical" evidence="2">
    <location>
        <begin position="356"/>
        <end position="375"/>
    </location>
</feature>
<protein>
    <recommendedName>
        <fullName evidence="5">Low temperature requirement A</fullName>
    </recommendedName>
</protein>
<feature type="transmembrane region" description="Helical" evidence="2">
    <location>
        <begin position="250"/>
        <end position="273"/>
    </location>
</feature>
<feature type="region of interest" description="Disordered" evidence="1">
    <location>
        <begin position="643"/>
        <end position="692"/>
    </location>
</feature>
<feature type="transmembrane region" description="Helical" evidence="2">
    <location>
        <begin position="528"/>
        <end position="548"/>
    </location>
</feature>
<feature type="transmembrane region" description="Helical" evidence="2">
    <location>
        <begin position="316"/>
        <end position="336"/>
    </location>
</feature>
<proteinExistence type="predicted"/>
<reference evidence="3 4" key="1">
    <citation type="submission" date="2020-07" db="EMBL/GenBank/DDBJ databases">
        <title>Metarhizium humberi genome.</title>
        <authorList>
            <person name="Lysoe E."/>
        </authorList>
    </citation>
    <scope>NUCLEOTIDE SEQUENCE [LARGE SCALE GENOMIC DNA]</scope>
    <source>
        <strain evidence="3 4">ESALQ1638</strain>
    </source>
</reference>